<evidence type="ECO:0000313" key="6">
    <source>
        <dbReference type="Proteomes" id="UP000027822"/>
    </source>
</evidence>
<dbReference type="SUPFAM" id="SSF46785">
    <property type="entry name" value="Winged helix' DNA-binding domain"/>
    <property type="match status" value="1"/>
</dbReference>
<organism evidence="5 6">
    <name type="scientific">Bacillus manliponensis</name>
    <dbReference type="NCBI Taxonomy" id="574376"/>
    <lineage>
        <taxon>Bacteria</taxon>
        <taxon>Bacillati</taxon>
        <taxon>Bacillota</taxon>
        <taxon>Bacilli</taxon>
        <taxon>Bacillales</taxon>
        <taxon>Bacillaceae</taxon>
        <taxon>Bacillus</taxon>
        <taxon>Bacillus cereus group</taxon>
    </lineage>
</organism>
<accession>A0A073JZK2</accession>
<dbReference type="SMART" id="SM00345">
    <property type="entry name" value="HTH_GNTR"/>
    <property type="match status" value="1"/>
</dbReference>
<dbReference type="PANTHER" id="PTHR43537:SF5">
    <property type="entry name" value="UXU OPERON TRANSCRIPTIONAL REGULATOR"/>
    <property type="match status" value="1"/>
</dbReference>
<dbReference type="Gene3D" id="1.10.10.10">
    <property type="entry name" value="Winged helix-like DNA-binding domain superfamily/Winged helix DNA-binding domain"/>
    <property type="match status" value="1"/>
</dbReference>
<sequence>MKNKMIKPIKRMSLRDEVYATLKKAIVTLELKPEQRLSDKELAEQFGISRTPVREALKRLEDEGLIESIPGSATRVAPLHLEEAKHAFTVVAALHALAAKLAVPLLKKSHIEELEFHNKTLFMSLEKKDSIGAIEADEQFHNVFLDAAGNPEIIRALERSIHKIQRLEIAQFTSRNGFKSVEQHKEMIEACKHKNVELVAHLMEQNWLSLGELLTQQTD</sequence>
<keyword evidence="3" id="KW-0804">Transcription</keyword>
<dbReference type="InterPro" id="IPR036390">
    <property type="entry name" value="WH_DNA-bd_sf"/>
</dbReference>
<proteinExistence type="predicted"/>
<comment type="caution">
    <text evidence="5">The sequence shown here is derived from an EMBL/GenBank/DDBJ whole genome shotgun (WGS) entry which is preliminary data.</text>
</comment>
<dbReference type="STRING" id="574376.BAMA_20780"/>
<dbReference type="Gene3D" id="1.20.120.530">
    <property type="entry name" value="GntR ligand-binding domain-like"/>
    <property type="match status" value="1"/>
</dbReference>
<evidence type="ECO:0000256" key="1">
    <source>
        <dbReference type="ARBA" id="ARBA00023015"/>
    </source>
</evidence>
<dbReference type="PRINTS" id="PR00035">
    <property type="entry name" value="HTHGNTR"/>
</dbReference>
<dbReference type="InterPro" id="IPR000485">
    <property type="entry name" value="AsnC-type_HTH_dom"/>
</dbReference>
<dbReference type="AlphaFoldDB" id="A0A073JZK2"/>
<protein>
    <submittedName>
        <fullName evidence="5">GntR family transcriptional regulator</fullName>
    </submittedName>
</protein>
<dbReference type="SMART" id="SM00895">
    <property type="entry name" value="FCD"/>
    <property type="match status" value="1"/>
</dbReference>
<dbReference type="EMBL" id="JOTN01000006">
    <property type="protein sequence ID" value="KEK19685.1"/>
    <property type="molecule type" value="Genomic_DNA"/>
</dbReference>
<dbReference type="CDD" id="cd07377">
    <property type="entry name" value="WHTH_GntR"/>
    <property type="match status" value="1"/>
</dbReference>
<dbReference type="SUPFAM" id="SSF48008">
    <property type="entry name" value="GntR ligand-binding domain-like"/>
    <property type="match status" value="1"/>
</dbReference>
<evidence type="ECO:0000256" key="3">
    <source>
        <dbReference type="ARBA" id="ARBA00023163"/>
    </source>
</evidence>
<reference evidence="5 6" key="1">
    <citation type="submission" date="2014-06" db="EMBL/GenBank/DDBJ databases">
        <title>Draft genome sequence of Bacillus manliponensis JCM 15802 (MCCC 1A00708).</title>
        <authorList>
            <person name="Lai Q."/>
            <person name="Liu Y."/>
            <person name="Shao Z."/>
        </authorList>
    </citation>
    <scope>NUCLEOTIDE SEQUENCE [LARGE SCALE GENOMIC DNA]</scope>
    <source>
        <strain evidence="5 6">JCM 15802</strain>
    </source>
</reference>
<dbReference type="Proteomes" id="UP000027822">
    <property type="component" value="Unassembled WGS sequence"/>
</dbReference>
<dbReference type="GO" id="GO:0043565">
    <property type="term" value="F:sequence-specific DNA binding"/>
    <property type="evidence" value="ECO:0007669"/>
    <property type="project" value="InterPro"/>
</dbReference>
<dbReference type="PROSITE" id="PS50949">
    <property type="entry name" value="HTH_GNTR"/>
    <property type="match status" value="1"/>
</dbReference>
<feature type="domain" description="HTH gntR-type" evidence="4">
    <location>
        <begin position="12"/>
        <end position="79"/>
    </location>
</feature>
<dbReference type="RefSeq" id="WP_034638622.1">
    <property type="nucleotide sequence ID" value="NZ_CBCSJC010000015.1"/>
</dbReference>
<dbReference type="eggNOG" id="COG1802">
    <property type="taxonomic scope" value="Bacteria"/>
</dbReference>
<dbReference type="Pfam" id="PF00392">
    <property type="entry name" value="GntR"/>
    <property type="match status" value="1"/>
</dbReference>
<dbReference type="InterPro" id="IPR008920">
    <property type="entry name" value="TF_FadR/GntR_C"/>
</dbReference>
<dbReference type="OrthoDB" id="9781630at2"/>
<dbReference type="Pfam" id="PF07729">
    <property type="entry name" value="FCD"/>
    <property type="match status" value="1"/>
</dbReference>
<evidence type="ECO:0000313" key="5">
    <source>
        <dbReference type="EMBL" id="KEK19685.1"/>
    </source>
</evidence>
<name>A0A073JZK2_9BACI</name>
<evidence type="ECO:0000256" key="2">
    <source>
        <dbReference type="ARBA" id="ARBA00023125"/>
    </source>
</evidence>
<keyword evidence="6" id="KW-1185">Reference proteome</keyword>
<dbReference type="GO" id="GO:0003700">
    <property type="term" value="F:DNA-binding transcription factor activity"/>
    <property type="evidence" value="ECO:0007669"/>
    <property type="project" value="InterPro"/>
</dbReference>
<dbReference type="PRINTS" id="PR00033">
    <property type="entry name" value="HTHASNC"/>
</dbReference>
<dbReference type="InterPro" id="IPR011711">
    <property type="entry name" value="GntR_C"/>
</dbReference>
<dbReference type="InterPro" id="IPR000524">
    <property type="entry name" value="Tscrpt_reg_HTH_GntR"/>
</dbReference>
<evidence type="ECO:0000259" key="4">
    <source>
        <dbReference type="PROSITE" id="PS50949"/>
    </source>
</evidence>
<keyword evidence="1" id="KW-0805">Transcription regulation</keyword>
<dbReference type="PANTHER" id="PTHR43537">
    <property type="entry name" value="TRANSCRIPTIONAL REGULATOR, GNTR FAMILY"/>
    <property type="match status" value="1"/>
</dbReference>
<gene>
    <name evidence="5" type="ORF">BAMA_20780</name>
</gene>
<dbReference type="InterPro" id="IPR036388">
    <property type="entry name" value="WH-like_DNA-bd_sf"/>
</dbReference>
<keyword evidence="2" id="KW-0238">DNA-binding</keyword>